<organism evidence="1 2">
    <name type="scientific">Araneus ventricosus</name>
    <name type="common">Orbweaver spider</name>
    <name type="synonym">Epeira ventricosa</name>
    <dbReference type="NCBI Taxonomy" id="182803"/>
    <lineage>
        <taxon>Eukaryota</taxon>
        <taxon>Metazoa</taxon>
        <taxon>Ecdysozoa</taxon>
        <taxon>Arthropoda</taxon>
        <taxon>Chelicerata</taxon>
        <taxon>Arachnida</taxon>
        <taxon>Araneae</taxon>
        <taxon>Araneomorphae</taxon>
        <taxon>Entelegynae</taxon>
        <taxon>Araneoidea</taxon>
        <taxon>Araneidae</taxon>
        <taxon>Araneus</taxon>
    </lineage>
</organism>
<evidence type="ECO:0000313" key="1">
    <source>
        <dbReference type="EMBL" id="GBM70831.1"/>
    </source>
</evidence>
<name>A0A4Y2HZF4_ARAVE</name>
<keyword evidence="2" id="KW-1185">Reference proteome</keyword>
<gene>
    <name evidence="1" type="ORF">AVEN_69118_1</name>
</gene>
<evidence type="ECO:0008006" key="3">
    <source>
        <dbReference type="Google" id="ProtNLM"/>
    </source>
</evidence>
<dbReference type="Proteomes" id="UP000499080">
    <property type="component" value="Unassembled WGS sequence"/>
</dbReference>
<proteinExistence type="predicted"/>
<sequence length="129" mass="14047">MLFPLVESPLPDDTLRVWQRLRAINRGHNIETESSEPNNKKDSAHRMDLDGLLSFLLYEIEALGQDVICGSIPPVCAGLQKLRENNISFSDKNDGPIEILIGADIAGKFMTGGFKLLASGPAAIETKLG</sequence>
<evidence type="ECO:0000313" key="2">
    <source>
        <dbReference type="Proteomes" id="UP000499080"/>
    </source>
</evidence>
<accession>A0A4Y2HZF4</accession>
<dbReference type="AlphaFoldDB" id="A0A4Y2HZF4"/>
<reference evidence="1 2" key="1">
    <citation type="journal article" date="2019" name="Sci. Rep.">
        <title>Orb-weaving spider Araneus ventricosus genome elucidates the spidroin gene catalogue.</title>
        <authorList>
            <person name="Kono N."/>
            <person name="Nakamura H."/>
            <person name="Ohtoshi R."/>
            <person name="Moran D.A.P."/>
            <person name="Shinohara A."/>
            <person name="Yoshida Y."/>
            <person name="Fujiwara M."/>
            <person name="Mori M."/>
            <person name="Tomita M."/>
            <person name="Arakawa K."/>
        </authorList>
    </citation>
    <scope>NUCLEOTIDE SEQUENCE [LARGE SCALE GENOMIC DNA]</scope>
</reference>
<dbReference type="EMBL" id="BGPR01002277">
    <property type="protein sequence ID" value="GBM70831.1"/>
    <property type="molecule type" value="Genomic_DNA"/>
</dbReference>
<dbReference type="OrthoDB" id="6765836at2759"/>
<comment type="caution">
    <text evidence="1">The sequence shown here is derived from an EMBL/GenBank/DDBJ whole genome shotgun (WGS) entry which is preliminary data.</text>
</comment>
<protein>
    <recommendedName>
        <fullName evidence="3">Peptidase aspartic putative domain-containing protein</fullName>
    </recommendedName>
</protein>